<evidence type="ECO:0000313" key="2">
    <source>
        <dbReference type="EMBL" id="RHW43673.1"/>
    </source>
</evidence>
<evidence type="ECO:0000259" key="1">
    <source>
        <dbReference type="Pfam" id="PF07848"/>
    </source>
</evidence>
<dbReference type="PANTHER" id="PTHR30319:SF1">
    <property type="entry name" value="TRANSCRIPTIONAL REPRESSOR PAAX"/>
    <property type="match status" value="1"/>
</dbReference>
<dbReference type="AlphaFoldDB" id="A0A417Z0H6"/>
<organism evidence="2 3">
    <name type="scientific">Dermacoccus abyssi</name>
    <dbReference type="NCBI Taxonomy" id="322596"/>
    <lineage>
        <taxon>Bacteria</taxon>
        <taxon>Bacillati</taxon>
        <taxon>Actinomycetota</taxon>
        <taxon>Actinomycetes</taxon>
        <taxon>Micrococcales</taxon>
        <taxon>Dermacoccaceae</taxon>
        <taxon>Dermacoccus</taxon>
    </lineage>
</organism>
<dbReference type="Pfam" id="PF07848">
    <property type="entry name" value="PaaX"/>
    <property type="match status" value="1"/>
</dbReference>
<dbReference type="EMBL" id="QWLM01000025">
    <property type="protein sequence ID" value="RHW43673.1"/>
    <property type="molecule type" value="Genomic_DNA"/>
</dbReference>
<dbReference type="GO" id="GO:0006351">
    <property type="term" value="P:DNA-templated transcription"/>
    <property type="evidence" value="ECO:0007669"/>
    <property type="project" value="TreeGrafter"/>
</dbReference>
<dbReference type="Gene3D" id="3.30.70.2650">
    <property type="match status" value="1"/>
</dbReference>
<evidence type="ECO:0000313" key="3">
    <source>
        <dbReference type="Proteomes" id="UP000285376"/>
    </source>
</evidence>
<feature type="domain" description="Transcriptional repressor PaaX-like N-terminal" evidence="1">
    <location>
        <begin position="54"/>
        <end position="114"/>
    </location>
</feature>
<dbReference type="Gene3D" id="1.10.10.10">
    <property type="entry name" value="Winged helix-like DNA-binding domain superfamily/Winged helix DNA-binding domain"/>
    <property type="match status" value="1"/>
</dbReference>
<dbReference type="Gene3D" id="1.20.58.1460">
    <property type="match status" value="1"/>
</dbReference>
<reference evidence="2 3" key="1">
    <citation type="submission" date="2018-08" db="EMBL/GenBank/DDBJ databases">
        <title>Whole genome sequence analysis of Dermacoccus abyssi bacteria isolated from Deep Mariana trench Micromonospora spp reveals genes involved in the environmental adaptation and production of secondary metabolites.</title>
        <authorList>
            <person name="Abdel-Mageed W.M."/>
            <person name="Lehri B."/>
            <person name="Nouioui I."/>
            <person name="Goodfellow I."/>
            <person name="Jaspars M."/>
            <person name="Karlyshev A."/>
        </authorList>
    </citation>
    <scope>NUCLEOTIDE SEQUENCE [LARGE SCALE GENOMIC DNA]</scope>
    <source>
        <strain evidence="2 3">MT1.1</strain>
    </source>
</reference>
<dbReference type="InterPro" id="IPR012906">
    <property type="entry name" value="PaaX-like_N"/>
</dbReference>
<gene>
    <name evidence="2" type="ORF">D1832_14290</name>
</gene>
<accession>A0A417Z0H6</accession>
<dbReference type="Proteomes" id="UP000285376">
    <property type="component" value="Unassembled WGS sequence"/>
</dbReference>
<protein>
    <submittedName>
        <fullName evidence="2">PaaX domain-containing protein, C-domain protein</fullName>
    </submittedName>
</protein>
<dbReference type="InterPro" id="IPR036388">
    <property type="entry name" value="WH-like_DNA-bd_sf"/>
</dbReference>
<dbReference type="PANTHER" id="PTHR30319">
    <property type="entry name" value="PHENYLACETIC ACID REGULATOR-RELATED TRANSCRIPTIONAL REPRESSOR"/>
    <property type="match status" value="1"/>
</dbReference>
<sequence length="293" mass="31674">MNPSCLTSPRRRGGLLRPIGVTPWSRALVKRNTWTVSETASAEAWVRDLRPLSARSAALSLLLGAEPPELRGADLVRLGETFGISGPTMRVALSRLVAAGELTTADGVYALTDRLAARQKATLVQLAPATEPFDGGWVTAVVVGAGSRSASDRGELRRAMSAARFGELREGVWMRPDNLTGARVERDELVHLTAIPDGGEVAAKALVARLWNLDEWAARSEALVRAFENPDVDEATRLAVAAATVRHLRSDPMLPESLAPTNWPAQCLRRTYDAYRAELRRTVGLSPHPYAAA</sequence>
<name>A0A417Z0H6_9MICO</name>
<proteinExistence type="predicted"/>
<comment type="caution">
    <text evidence="2">The sequence shown here is derived from an EMBL/GenBank/DDBJ whole genome shotgun (WGS) entry which is preliminary data.</text>
</comment>